<proteinExistence type="predicted"/>
<name>A0A1G2Q7Z8_9BACT</name>
<gene>
    <name evidence="3" type="ORF">A2114_01755</name>
</gene>
<organism evidence="3 4">
    <name type="scientific">Candidatus Vogelbacteria bacterium GWA1_51_14</name>
    <dbReference type="NCBI Taxonomy" id="1802435"/>
    <lineage>
        <taxon>Bacteria</taxon>
        <taxon>Candidatus Vogeliibacteriota</taxon>
    </lineage>
</organism>
<feature type="coiled-coil region" evidence="1">
    <location>
        <begin position="536"/>
        <end position="563"/>
    </location>
</feature>
<dbReference type="Proteomes" id="UP000176494">
    <property type="component" value="Unassembled WGS sequence"/>
</dbReference>
<comment type="caution">
    <text evidence="3">The sequence shown here is derived from an EMBL/GenBank/DDBJ whole genome shotgun (WGS) entry which is preliminary data.</text>
</comment>
<feature type="coiled-coil region" evidence="1">
    <location>
        <begin position="368"/>
        <end position="465"/>
    </location>
</feature>
<evidence type="ECO:0000313" key="4">
    <source>
        <dbReference type="Proteomes" id="UP000176494"/>
    </source>
</evidence>
<dbReference type="InterPro" id="IPR003395">
    <property type="entry name" value="RecF/RecN/SMC_N"/>
</dbReference>
<keyword evidence="1" id="KW-0175">Coiled coil</keyword>
<dbReference type="SUPFAM" id="SSF52540">
    <property type="entry name" value="P-loop containing nucleoside triphosphate hydrolases"/>
    <property type="match status" value="1"/>
</dbReference>
<evidence type="ECO:0000313" key="3">
    <source>
        <dbReference type="EMBL" id="OHA56663.1"/>
    </source>
</evidence>
<feature type="coiled-coil region" evidence="1">
    <location>
        <begin position="241"/>
        <end position="275"/>
    </location>
</feature>
<feature type="domain" description="RecF/RecN/SMC N-terminal" evidence="2">
    <location>
        <begin position="3"/>
        <end position="724"/>
    </location>
</feature>
<dbReference type="PANTHER" id="PTHR43977">
    <property type="entry name" value="STRUCTURAL MAINTENANCE OF CHROMOSOMES PROTEIN 3"/>
    <property type="match status" value="1"/>
</dbReference>
<protein>
    <recommendedName>
        <fullName evidence="2">RecF/RecN/SMC N-terminal domain-containing protein</fullName>
    </recommendedName>
</protein>
<evidence type="ECO:0000256" key="1">
    <source>
        <dbReference type="SAM" id="Coils"/>
    </source>
</evidence>
<sequence length="740" mass="83167">MQLQKLELAGFKSFAKKTTLLFDSPIVGVVGPNGSGKSNVAEAFRWVLGEQSMKSLRGKRGEDLIWNGSEREGRAGRAVAAVTFDNRDRRFDLDFDEVVVSREVHRDGTNEYRLNGSPVRLRDVLELLAGVSLGPSGHHIVSQGDADRILSASLFERKAMIEDALGLKIFQWKLAESRKKLDQTEENKKQVESLRREIAPHLKFLKKQVEKIERADEYRRTLKDLYKIYLAREAGYLAGKQAELNRRRAEPLEELKELEKRIAEVEQVIAASGSKRSRRDEGIVKKKAEIESLRQKKDDFGRTLGRLEGLLEAQVKLAPSDKTVPVGAVQELIGDLDDLLESGGRTDDLAMIKRSLSAIKTRLNNFINHELAGNRDGASEELDKLAAEKARLQDENQRLSELFAASLEQYEMLKQSVSSEREDAFRAERELFELRSRRQELNSALELVKAEAARWQIESDDLDREIAEGAQLVDHEVKSFVKEPKLVDEPRAEQEARRKEIERLKLRLEDMGVESTDVLNEYKQAGERDDYLARELADLTASAESLVKIMADLEAELETTFEEGVKKINAKFSDFFALMFGGGTAKLTKVLPEKKKKIKDPELLELAGEFIPPLDDEEEGEQKIGIEIEVALPRKKIKGLQMLSGGERALTSIALLFAIASVNPPPFLILDETDAALDEANSKKYGDMIETLSKSSQLILITHNRETMSRAGILYGVTMGADSTSRLLSVKFDQAQSFAK</sequence>
<dbReference type="InterPro" id="IPR027417">
    <property type="entry name" value="P-loop_NTPase"/>
</dbReference>
<dbReference type="Pfam" id="PF02463">
    <property type="entry name" value="SMC_N"/>
    <property type="match status" value="1"/>
</dbReference>
<accession>A0A1G2Q7Z8</accession>
<dbReference type="STRING" id="1802435.A2114_01755"/>
<dbReference type="Gene3D" id="3.40.50.300">
    <property type="entry name" value="P-loop containing nucleotide triphosphate hydrolases"/>
    <property type="match status" value="2"/>
</dbReference>
<dbReference type="AlphaFoldDB" id="A0A1G2Q7Z8"/>
<evidence type="ECO:0000259" key="2">
    <source>
        <dbReference type="Pfam" id="PF02463"/>
    </source>
</evidence>
<feature type="coiled-coil region" evidence="1">
    <location>
        <begin position="167"/>
        <end position="194"/>
    </location>
</feature>
<dbReference type="EMBL" id="MHTG01000035">
    <property type="protein sequence ID" value="OHA56663.1"/>
    <property type="molecule type" value="Genomic_DNA"/>
</dbReference>
<reference evidence="3 4" key="1">
    <citation type="journal article" date="2016" name="Nat. Commun.">
        <title>Thousands of microbial genomes shed light on interconnected biogeochemical processes in an aquifer system.</title>
        <authorList>
            <person name="Anantharaman K."/>
            <person name="Brown C.T."/>
            <person name="Hug L.A."/>
            <person name="Sharon I."/>
            <person name="Castelle C.J."/>
            <person name="Probst A.J."/>
            <person name="Thomas B.C."/>
            <person name="Singh A."/>
            <person name="Wilkins M.J."/>
            <person name="Karaoz U."/>
            <person name="Brodie E.L."/>
            <person name="Williams K.H."/>
            <person name="Hubbard S.S."/>
            <person name="Banfield J.F."/>
        </authorList>
    </citation>
    <scope>NUCLEOTIDE SEQUENCE [LARGE SCALE GENOMIC DNA]</scope>
</reference>